<evidence type="ECO:0000313" key="2">
    <source>
        <dbReference type="Proteomes" id="UP000027195"/>
    </source>
</evidence>
<protein>
    <submittedName>
        <fullName evidence="1">Uncharacterized protein</fullName>
    </submittedName>
</protein>
<dbReference type="InParanoid" id="A0A067ML07"/>
<evidence type="ECO:0000313" key="1">
    <source>
        <dbReference type="EMBL" id="KDQ12572.1"/>
    </source>
</evidence>
<dbReference type="HOGENOM" id="CLU_1895860_0_0_1"/>
<organism evidence="1 2">
    <name type="scientific">Botryobasidium botryosum (strain FD-172 SS1)</name>
    <dbReference type="NCBI Taxonomy" id="930990"/>
    <lineage>
        <taxon>Eukaryota</taxon>
        <taxon>Fungi</taxon>
        <taxon>Dikarya</taxon>
        <taxon>Basidiomycota</taxon>
        <taxon>Agaricomycotina</taxon>
        <taxon>Agaricomycetes</taxon>
        <taxon>Cantharellales</taxon>
        <taxon>Botryobasidiaceae</taxon>
        <taxon>Botryobasidium</taxon>
    </lineage>
</organism>
<name>A0A067ML07_BOTB1</name>
<reference evidence="2" key="1">
    <citation type="journal article" date="2014" name="Proc. Natl. Acad. Sci. U.S.A.">
        <title>Extensive sampling of basidiomycete genomes demonstrates inadequacy of the white-rot/brown-rot paradigm for wood decay fungi.</title>
        <authorList>
            <person name="Riley R."/>
            <person name="Salamov A.A."/>
            <person name="Brown D.W."/>
            <person name="Nagy L.G."/>
            <person name="Floudas D."/>
            <person name="Held B.W."/>
            <person name="Levasseur A."/>
            <person name="Lombard V."/>
            <person name="Morin E."/>
            <person name="Otillar R."/>
            <person name="Lindquist E.A."/>
            <person name="Sun H."/>
            <person name="LaButti K.M."/>
            <person name="Schmutz J."/>
            <person name="Jabbour D."/>
            <person name="Luo H."/>
            <person name="Baker S.E."/>
            <person name="Pisabarro A.G."/>
            <person name="Walton J.D."/>
            <person name="Blanchette R.A."/>
            <person name="Henrissat B."/>
            <person name="Martin F."/>
            <person name="Cullen D."/>
            <person name="Hibbett D.S."/>
            <person name="Grigoriev I.V."/>
        </authorList>
    </citation>
    <scope>NUCLEOTIDE SEQUENCE [LARGE SCALE GENOMIC DNA]</scope>
    <source>
        <strain evidence="2">FD-172 SS1</strain>
    </source>
</reference>
<keyword evidence="2" id="KW-1185">Reference proteome</keyword>
<dbReference type="AlphaFoldDB" id="A0A067ML07"/>
<accession>A0A067ML07</accession>
<gene>
    <name evidence="1" type="ORF">BOTBODRAFT_412432</name>
</gene>
<sequence length="134" mass="14765">MFCPQISNMNLLPARLMAGSYTRSMMSLHVIFASIYAAVDADGRACRCCANLNIAFSVRLLASVGTSEVAGTIQLCSSYSLSHPTRPHVRMDIGAQPQYSATHIYTRPPVVYRQRIRMGSAPRSVHRARHAVAR</sequence>
<dbReference type="Proteomes" id="UP000027195">
    <property type="component" value="Unassembled WGS sequence"/>
</dbReference>
<proteinExistence type="predicted"/>
<dbReference type="EMBL" id="KL198049">
    <property type="protein sequence ID" value="KDQ12572.1"/>
    <property type="molecule type" value="Genomic_DNA"/>
</dbReference>